<keyword evidence="3" id="KW-1185">Reference proteome</keyword>
<keyword evidence="1" id="KW-0732">Signal</keyword>
<dbReference type="AlphaFoldDB" id="A0A7T2LN47"/>
<organism evidence="2 3">
    <name type="scientific">Allosphingosinicella flava</name>
    <dbReference type="NCBI Taxonomy" id="2771430"/>
    <lineage>
        <taxon>Bacteria</taxon>
        <taxon>Pseudomonadati</taxon>
        <taxon>Pseudomonadota</taxon>
        <taxon>Alphaproteobacteria</taxon>
        <taxon>Sphingomonadales</taxon>
        <taxon>Sphingomonadaceae</taxon>
        <taxon>Allosphingosinicella</taxon>
    </lineage>
</organism>
<feature type="signal peptide" evidence="1">
    <location>
        <begin position="1"/>
        <end position="20"/>
    </location>
</feature>
<dbReference type="KEGG" id="sflv:IC614_05260"/>
<dbReference type="EMBL" id="CP065592">
    <property type="protein sequence ID" value="QPQ55988.1"/>
    <property type="molecule type" value="Genomic_DNA"/>
</dbReference>
<sequence length="133" mass="14256">MRSLLLRAALGLGIGLAATAAASPETARDLSALSALDSGRWQIRDLDSGASQTLCVGDRRVLMQIRHGAAQCEWTVIRNEARQSTITYSCPNGSGRTAMRLETPRLAQIDSQGVLNGIPYGMRAEARRTGACR</sequence>
<accession>A0A7T2LN47</accession>
<gene>
    <name evidence="2" type="ORF">IC614_05260</name>
</gene>
<feature type="chain" id="PRO_5032387960" description="DUF3617 domain-containing protein" evidence="1">
    <location>
        <begin position="21"/>
        <end position="133"/>
    </location>
</feature>
<evidence type="ECO:0000313" key="3">
    <source>
        <dbReference type="Proteomes" id="UP000594873"/>
    </source>
</evidence>
<name>A0A7T2LN47_9SPHN</name>
<reference evidence="2 3" key="1">
    <citation type="submission" date="2020-11" db="EMBL/GenBank/DDBJ databases">
        <title>Genome seq and assembly of Sphingosinicella sp.</title>
        <authorList>
            <person name="Chhetri G."/>
        </authorList>
    </citation>
    <scope>NUCLEOTIDE SEQUENCE [LARGE SCALE GENOMIC DNA]</scope>
    <source>
        <strain evidence="2 3">UDD2</strain>
    </source>
</reference>
<protein>
    <recommendedName>
        <fullName evidence="4">DUF3617 domain-containing protein</fullName>
    </recommendedName>
</protein>
<evidence type="ECO:0008006" key="4">
    <source>
        <dbReference type="Google" id="ProtNLM"/>
    </source>
</evidence>
<evidence type="ECO:0000313" key="2">
    <source>
        <dbReference type="EMBL" id="QPQ55988.1"/>
    </source>
</evidence>
<proteinExistence type="predicted"/>
<evidence type="ECO:0000256" key="1">
    <source>
        <dbReference type="SAM" id="SignalP"/>
    </source>
</evidence>
<dbReference type="RefSeq" id="WP_200972848.1">
    <property type="nucleotide sequence ID" value="NZ_CP065592.1"/>
</dbReference>
<dbReference type="Proteomes" id="UP000594873">
    <property type="component" value="Chromosome"/>
</dbReference>